<evidence type="ECO:0000313" key="5">
    <source>
        <dbReference type="Proteomes" id="UP000276526"/>
    </source>
</evidence>
<feature type="domain" description="Fumarylacetoacetase-like C-terminal" evidence="3">
    <location>
        <begin position="25"/>
        <end position="226"/>
    </location>
</feature>
<feature type="binding site" evidence="2">
    <location>
        <position position="382"/>
    </location>
    <ligand>
        <name>Mg(2+)</name>
        <dbReference type="ChEBI" id="CHEBI:18420"/>
    </ligand>
</feature>
<dbReference type="NCBIfam" id="NF009399">
    <property type="entry name" value="PRK12764.1"/>
    <property type="match status" value="1"/>
</dbReference>
<dbReference type="RefSeq" id="WP_125173409.1">
    <property type="nucleotide sequence ID" value="NZ_JAPJOD010000001.1"/>
</dbReference>
<feature type="binding site" evidence="2">
    <location>
        <begin position="359"/>
        <end position="362"/>
    </location>
    <ligand>
        <name>substrate</name>
    </ligand>
</feature>
<organism evidence="4 5">
    <name type="scientific">Corynebacterium bovis</name>
    <dbReference type="NCBI Taxonomy" id="36808"/>
    <lineage>
        <taxon>Bacteria</taxon>
        <taxon>Bacillati</taxon>
        <taxon>Actinomycetota</taxon>
        <taxon>Actinomycetes</taxon>
        <taxon>Mycobacteriales</taxon>
        <taxon>Corynebacteriaceae</taxon>
        <taxon>Corynebacterium</taxon>
    </lineage>
</organism>
<dbReference type="InterPro" id="IPR036663">
    <property type="entry name" value="Fumarylacetoacetase_C_sf"/>
</dbReference>
<evidence type="ECO:0000256" key="1">
    <source>
        <dbReference type="ARBA" id="ARBA00022723"/>
    </source>
</evidence>
<dbReference type="CDD" id="cd16841">
    <property type="entry name" value="RraA_family"/>
    <property type="match status" value="1"/>
</dbReference>
<dbReference type="InterPro" id="IPR005493">
    <property type="entry name" value="RraA/RraA-like"/>
</dbReference>
<accession>A0A3R8PDK6</accession>
<dbReference type="PANTHER" id="PTHR11820">
    <property type="entry name" value="ACYLPYRUVASE"/>
    <property type="match status" value="1"/>
</dbReference>
<gene>
    <name evidence="4" type="ORF">CXF48_02645</name>
</gene>
<dbReference type="Gene3D" id="3.50.30.40">
    <property type="entry name" value="Ribonuclease E inhibitor RraA/RraA-like"/>
    <property type="match status" value="1"/>
</dbReference>
<dbReference type="InterPro" id="IPR011234">
    <property type="entry name" value="Fumarylacetoacetase-like_C"/>
</dbReference>
<name>A0A3R8PDK6_9CORY</name>
<evidence type="ECO:0000256" key="2">
    <source>
        <dbReference type="PIRSR" id="PIRSR605493-1"/>
    </source>
</evidence>
<dbReference type="Pfam" id="PF03737">
    <property type="entry name" value="RraA-like"/>
    <property type="match status" value="1"/>
</dbReference>
<dbReference type="GO" id="GO:0046872">
    <property type="term" value="F:metal ion binding"/>
    <property type="evidence" value="ECO:0007669"/>
    <property type="project" value="UniProtKB-KW"/>
</dbReference>
<dbReference type="PANTHER" id="PTHR11820:SF112">
    <property type="entry name" value="FUMARYLACETOACETATE HYDROLASE FAMILY PROTEIN (AFU_ORTHOLOGUE AFUA_1G02370)-RELATED"/>
    <property type="match status" value="1"/>
</dbReference>
<dbReference type="GO" id="GO:0003824">
    <property type="term" value="F:catalytic activity"/>
    <property type="evidence" value="ECO:0007669"/>
    <property type="project" value="InterPro"/>
</dbReference>
<dbReference type="SUPFAM" id="SSF89562">
    <property type="entry name" value="RraA-like"/>
    <property type="match status" value="1"/>
</dbReference>
<dbReference type="InterPro" id="IPR036704">
    <property type="entry name" value="RraA/RraA-like_sf"/>
</dbReference>
<comment type="cofactor">
    <cofactor evidence="2">
        <name>Mg(2+)</name>
        <dbReference type="ChEBI" id="CHEBI:18420"/>
    </cofactor>
</comment>
<dbReference type="Pfam" id="PF01557">
    <property type="entry name" value="FAA_hydrolase"/>
    <property type="match status" value="1"/>
</dbReference>
<keyword evidence="2" id="KW-0460">Magnesium</keyword>
<proteinExistence type="predicted"/>
<dbReference type="AlphaFoldDB" id="A0A3R8PDK6"/>
<keyword evidence="1 2" id="KW-0479">Metal-binding</keyword>
<sequence length="489" mass="51389">MHDTTPHTGTGPGQLPSPSTVIAVHVDYVSRAHQRGRTPSTPSYFLKSVGSLSRTGEPVARPAGTELLGFEGEIALVIGTRAHRVPLAEAWSHVGSVTAANDVGLYDYRTADKGSNVRSKSRDGFTPLGPELIDARTVDPTALRVRTWLNGELVQEGRTGDEDLLFPLPQLVADLSQHLTLEPGDVILTGTPAGAGVAVPGDVLEVEVDAPDTPGHPTSGRLRTPVTEGPGDFDPALGALPHVDDRQREDAWGDRAAAGLDAADRELRAAFDGLPTAGVSAELRRRGIDRCVVEGVRPLTAGRGFVGVARTLRFLPGREDLVSARGGGYNAQKRAFDALREGEVLVIDAGEDPTAGTLGDVLALRARHLGAAGVVTDGGVRDSAAVAATGLPVFTRTPHPAVLSRRHVPWDADLPVACGGTTVVPGDIVLGDDDGVVVVPRDIAADVARVAAEKERQDAWVAARVAEGNPVDGLFPPTGRWAEAWERER</sequence>
<dbReference type="SUPFAM" id="SSF56529">
    <property type="entry name" value="FAH"/>
    <property type="match status" value="1"/>
</dbReference>
<protein>
    <recommendedName>
        <fullName evidence="3">Fumarylacetoacetase-like C-terminal domain-containing protein</fullName>
    </recommendedName>
</protein>
<comment type="caution">
    <text evidence="4">The sequence shown here is derived from an EMBL/GenBank/DDBJ whole genome shotgun (WGS) entry which is preliminary data.</text>
</comment>
<dbReference type="EMBL" id="PQNK01000003">
    <property type="protein sequence ID" value="RRO87448.1"/>
    <property type="molecule type" value="Genomic_DNA"/>
</dbReference>
<evidence type="ECO:0000259" key="3">
    <source>
        <dbReference type="Pfam" id="PF01557"/>
    </source>
</evidence>
<dbReference type="Proteomes" id="UP000276526">
    <property type="component" value="Unassembled WGS sequence"/>
</dbReference>
<feature type="binding site" evidence="2">
    <location>
        <position position="381"/>
    </location>
    <ligand>
        <name>substrate</name>
    </ligand>
</feature>
<dbReference type="Gene3D" id="3.90.850.10">
    <property type="entry name" value="Fumarylacetoacetase-like, C-terminal domain"/>
    <property type="match status" value="1"/>
</dbReference>
<evidence type="ECO:0000313" key="4">
    <source>
        <dbReference type="EMBL" id="RRO87448.1"/>
    </source>
</evidence>
<reference evidence="4 5" key="1">
    <citation type="submission" date="2018-01" db="EMBL/GenBank/DDBJ databases">
        <title>Twenty Corynebacterium bovis Genomes.</title>
        <authorList>
            <person name="Gulvik C.A."/>
        </authorList>
    </citation>
    <scope>NUCLEOTIDE SEQUENCE [LARGE SCALE GENOMIC DNA]</scope>
    <source>
        <strain evidence="4 5">F6900</strain>
    </source>
</reference>